<name>A0ABR6KQQ9_9BACT</name>
<proteinExistence type="predicted"/>
<gene>
    <name evidence="2" type="ORF">GGQ57_003768</name>
</gene>
<evidence type="ECO:0000313" key="3">
    <source>
        <dbReference type="Proteomes" id="UP000533637"/>
    </source>
</evidence>
<protein>
    <submittedName>
        <fullName evidence="2">Uncharacterized protein</fullName>
    </submittedName>
</protein>
<accession>A0ABR6KQQ9</accession>
<evidence type="ECO:0000256" key="1">
    <source>
        <dbReference type="SAM" id="MobiDB-lite"/>
    </source>
</evidence>
<sequence>MIGVEYFGAETNFFPRKGGGNKRRQRSVYAVCLARRKRGASPVWNCKKPADGDDKTQEAGYGSDYTGAFITDWEIPKEPQGTREDPGVDFVVDWTN</sequence>
<dbReference type="Proteomes" id="UP000533637">
    <property type="component" value="Unassembled WGS sequence"/>
</dbReference>
<feature type="region of interest" description="Disordered" evidence="1">
    <location>
        <begin position="77"/>
        <end position="96"/>
    </location>
</feature>
<dbReference type="RefSeq" id="WP_221267812.1">
    <property type="nucleotide sequence ID" value="NZ_BMPB01000020.1"/>
</dbReference>
<comment type="caution">
    <text evidence="2">The sequence shown here is derived from an EMBL/GenBank/DDBJ whole genome shotgun (WGS) entry which is preliminary data.</text>
</comment>
<dbReference type="EMBL" id="JACHOC010000008">
    <property type="protein sequence ID" value="MBB4623844.1"/>
    <property type="molecule type" value="Genomic_DNA"/>
</dbReference>
<keyword evidence="3" id="KW-1185">Reference proteome</keyword>
<evidence type="ECO:0000313" key="2">
    <source>
        <dbReference type="EMBL" id="MBB4623844.1"/>
    </source>
</evidence>
<reference evidence="2 3" key="1">
    <citation type="submission" date="2020-08" db="EMBL/GenBank/DDBJ databases">
        <title>Genomic Encyclopedia of Type Strains, Phase IV (KMG-IV): sequencing the most valuable type-strain genomes for metagenomic binning, comparative biology and taxonomic classification.</title>
        <authorList>
            <person name="Goeker M."/>
        </authorList>
    </citation>
    <scope>NUCLEOTIDE SEQUENCE [LARGE SCALE GENOMIC DNA]</scope>
    <source>
        <strain evidence="2 3">DSM 102983</strain>
    </source>
</reference>
<feature type="compositionally biased region" description="Basic and acidic residues" evidence="1">
    <location>
        <begin position="77"/>
        <end position="86"/>
    </location>
</feature>
<organism evidence="2 3">
    <name type="scientific">Parabacteroides faecis</name>
    <dbReference type="NCBI Taxonomy" id="1217282"/>
    <lineage>
        <taxon>Bacteria</taxon>
        <taxon>Pseudomonadati</taxon>
        <taxon>Bacteroidota</taxon>
        <taxon>Bacteroidia</taxon>
        <taxon>Bacteroidales</taxon>
        <taxon>Tannerellaceae</taxon>
        <taxon>Parabacteroides</taxon>
    </lineage>
</organism>